<keyword evidence="1" id="KW-0472">Membrane</keyword>
<evidence type="ECO:0000256" key="1">
    <source>
        <dbReference type="SAM" id="Phobius"/>
    </source>
</evidence>
<keyword evidence="1" id="KW-1133">Transmembrane helix</keyword>
<dbReference type="RefSeq" id="WP_330486285.1">
    <property type="nucleotide sequence ID" value="NZ_JAZBJZ010000179.1"/>
</dbReference>
<comment type="caution">
    <text evidence="2">The sequence shown here is derived from an EMBL/GenBank/DDBJ whole genome shotgun (WGS) entry which is preliminary data.</text>
</comment>
<sequence>MTHDVTLPIYVKPSFSPRCVVCECENPTAIADITVLVSAPVQGLAEDAVDLALDTHSPSGNRNISLQVPACPRCKKGLKRWHFWKLIVQYLGPLLGTALLILALIKGLTYLGIGIVIVGIASPVIYELVNPPAFNATGSGRKLIYEFRSQRCSQEFAQLNQKEENSGS</sequence>
<keyword evidence="3" id="KW-1185">Reference proteome</keyword>
<protein>
    <submittedName>
        <fullName evidence="2">Uncharacterized protein</fullName>
    </submittedName>
</protein>
<keyword evidence="1" id="KW-0812">Transmembrane</keyword>
<proteinExistence type="predicted"/>
<evidence type="ECO:0000313" key="2">
    <source>
        <dbReference type="EMBL" id="MEE3719849.1"/>
    </source>
</evidence>
<feature type="transmembrane region" description="Helical" evidence="1">
    <location>
        <begin position="111"/>
        <end position="129"/>
    </location>
</feature>
<evidence type="ECO:0000313" key="3">
    <source>
        <dbReference type="Proteomes" id="UP001333818"/>
    </source>
</evidence>
<dbReference type="AlphaFoldDB" id="A0AAW9Q7C0"/>
<feature type="transmembrane region" description="Helical" evidence="1">
    <location>
        <begin position="83"/>
        <end position="105"/>
    </location>
</feature>
<dbReference type="EMBL" id="JAZBJZ010000179">
    <property type="protein sequence ID" value="MEE3719849.1"/>
    <property type="molecule type" value="Genomic_DNA"/>
</dbReference>
<accession>A0AAW9Q7C0</accession>
<name>A0AAW9Q7C0_9CYAN</name>
<gene>
    <name evidence="2" type="ORF">V2H45_24210</name>
</gene>
<reference evidence="2" key="1">
    <citation type="submission" date="2024-01" db="EMBL/GenBank/DDBJ databases">
        <title>Bank of Algae and Cyanobacteria of the Azores (BACA) strain genomes.</title>
        <authorList>
            <person name="Luz R."/>
            <person name="Cordeiro R."/>
            <person name="Fonseca A."/>
            <person name="Goncalves V."/>
        </authorList>
    </citation>
    <scope>NUCLEOTIDE SEQUENCE</scope>
    <source>
        <strain evidence="2">BACA0141</strain>
    </source>
</reference>
<dbReference type="Proteomes" id="UP001333818">
    <property type="component" value="Unassembled WGS sequence"/>
</dbReference>
<organism evidence="2 3">
    <name type="scientific">Tumidithrix elongata BACA0141</name>
    <dbReference type="NCBI Taxonomy" id="2716417"/>
    <lineage>
        <taxon>Bacteria</taxon>
        <taxon>Bacillati</taxon>
        <taxon>Cyanobacteriota</taxon>
        <taxon>Cyanophyceae</taxon>
        <taxon>Pseudanabaenales</taxon>
        <taxon>Pseudanabaenaceae</taxon>
        <taxon>Tumidithrix</taxon>
        <taxon>Tumidithrix elongata</taxon>
    </lineage>
</organism>